<dbReference type="OrthoDB" id="72892at2759"/>
<reference evidence="4 5" key="1">
    <citation type="journal article" date="2019" name="J. Hered.">
        <title>An Improved Genome Assembly for Drosophila navojoa, the Basal Species in the mojavensis Cluster.</title>
        <authorList>
            <person name="Vanderlinde T."/>
            <person name="Dupim E.G."/>
            <person name="Nazario-Yepiz N.O."/>
            <person name="Carvalho A.B."/>
        </authorList>
    </citation>
    <scope>NUCLEOTIDE SEQUENCE [LARGE SCALE GENOMIC DNA]</scope>
    <source>
        <strain evidence="4">Navoj_Jal97</strain>
        <tissue evidence="4">Whole organism</tissue>
    </source>
</reference>
<dbReference type="InterPro" id="IPR039844">
    <property type="entry name" value="URB1"/>
</dbReference>
<dbReference type="STRING" id="7232.A0A484BLQ3"/>
<evidence type="ECO:0000313" key="4">
    <source>
        <dbReference type="EMBL" id="TDG49796.1"/>
    </source>
</evidence>
<evidence type="ECO:0000256" key="1">
    <source>
        <dbReference type="SAM" id="MobiDB-lite"/>
    </source>
</evidence>
<dbReference type="PANTHER" id="PTHR13500:SF0">
    <property type="entry name" value="NUCLEOLAR PRE-RIBOSOMAL-ASSOCIATED PROTEIN 1"/>
    <property type="match status" value="1"/>
</dbReference>
<name>A0A484BLQ3_DRONA</name>
<evidence type="ECO:0000259" key="3">
    <source>
        <dbReference type="Pfam" id="PF16201"/>
    </source>
</evidence>
<dbReference type="InterPro" id="IPR021714">
    <property type="entry name" value="URB1_N"/>
</dbReference>
<dbReference type="KEGG" id="dnv:108659615"/>
<dbReference type="OMA" id="FDLECCK"/>
<accession>A0A484BLQ3</accession>
<gene>
    <name evidence="4" type="ORF">AWZ03_003784</name>
</gene>
<sequence>MAVQANKRKRKHEAASADQADDAEIAVPKKVQKASDTPKRKSKKAKDKERDEQTQSPQNEEQGEEIETTNKKKKKKSKEAQQVNQQGEEPETTTNLRNDSREEQAELEGGQNVEEEYERVDEDEISPDSGIEPEEKTIRFPNDFKMLNFRSKLLGNNFITELRHFLYMCQVRPKIVAKYIEKRGKPLELAEAFNRIDKSNVLHLGYLCEALQRVIMEILTNQKEHMESAAHAGRYFLKAHGPLLEQLLQSAQMSHRRNALKLLTAIVCVDAQLGRQVLNSYDILSNVRTMGEMLSHSKYDYKNEDTVRKAYIHFVLSFLVDGNVLLIRNILDRAHLIRVLCKGLFYDDQVTVCVVLNALRQYVLENPSILKTKKVHVFDLECCKYLRRLYDWQGPQGLVSWYSGGHKKGKTEEVEICVPEGREAVAAAAHKLLLLLFTSRKHGICFDAMSNYRQKHNKLQGKVLGSLFRPYNDPLKKELILKTLQACPDLGRHTVRNFSSIVNPIYMPATELPKAIGMLAQIIEVLPPSSLSVALDKMTLTDFTYWIKEVCLPTEALLHIVSKNMLNSKDFPVRLAVNRLLLAMMTQYSNYVRAVTLREQSKRAGNSLRKFKFELLNHLLINFPPIEGILYSLYLSIQDRSSADVNVLDHLSITLELILIMCKENRAFVNKTSQILDYLDVLRPLYETNFDEAVEQSADQTELLSKVEKIKLELKSIKTILLLFPRSLHPQEPLFEKVFRSFIKAYMLESDLSVKTEAGELLHSLLQNTGMFDSSSYEIDIWLEALIGFDGQTVDNVTSILLTILSLDLTKVEQLPTQNAAEVASNVENLRKLFRQIEQGQTVQAYVETLTLSKMMPLLLQGVDIEPPYDAYVELVSVLLYHYHTKPEQVKQLYSTQLSEHESYMQVGQLSKLPAGIAKHWPQLAQLQRAVLKSSSESFDQIFKSDPADSEHFELQLEDGNKLQLQISLRNPHRNMIYAHDLLYLLCQLVESKQLEARQAQLISECLIRLLQIAQQLDGGQQVKVPDELENEQQEESHTHRLLHYIYSIRLSQLRATHLLSETSETQLNYVSCLRRLTEHCRSLDRFVSYTGYYRQQLVVALEIALNDPKAVKSAAQPAQLLECVALVDAFELNAKECAEMLQLLTSKLQAEDYLLPTGKTNHYYELMVRLLRRLAQLEQPIDCSQSIMQLQSYYGEFCERVQLAEQLEQLESALLEFLSSQHHHLAGCNGQFFNSFFSTTNRKLSKSAIRLACLLLDRNAQLATTFAQLLPEHVEQKELIYPLLEVAFERGYPLEQSLLQRCYQSYKNGILKSIEKPQKAALIYREHAAASAALIANCMPKSECLDYSQKQLKFDAVELFQMRVLNEIYNQAFASGKDAVQQSNVFVSYVNLNVQMLALDLKKQSVQLDRLEQLAFNCYDWWQRLSQLEEPQLDWSRLLTASHWLNFCRSCLKQAMHMPEEQHRTPEQDHTNGLLLKLLAYLCDQLYPDYEEEAGESADAGLLYEMACTHSCCYDHLLGELSEVKTHLLQLLETLARKAPSALHSAHIPVILGAYHARLTPADRYALALLEHYERFDVDLSQYRPFIWGESAVAHYALRAADEDERAKLQQQETNVSQVLSLIVRASCQYTIENFPIWRVLHASKQLPELEFVNPATKSQRFGDNILEQRIEQGCTQFEQHVRRLCPKRDEIYEQCYDPAFILPLMIHCFAPESAVRAQWPVQNGLLAVSFCALSSLDKDMRLAAACCQQRYRAHFELSKFYEKPLWTQAYDNIQSGLAELRNHWLAQRRVHGGTPRVPLIPVLFIAHSFNISTDPTHLLYKRLMMYLQLKQSFNFQTIPEFNIFFYSQEPEHQQFREFIVQLLSHGIKCSADLFLLVSTNTFKVLLSFYGSNLATLDTNLLLLSVLSTCVKIPGAVKIMLDHVGILSWLMGAIRDAQFHQFDIIEGIISIVNNLWYAMAASQSELPDYAHVQLRLQRLVLHLLPLLSPRVSIPSLARLLNVLQKTTAAASSGQYRALPGQQLDMLLDCVSRHWPEHIASIRYLRTFGGSFACSRSEYCDQLAKDEKLDTHSVLALSSLRQYVSDWWQSHKQSEAQPDEVNPPTS</sequence>
<dbReference type="GO" id="GO:0000463">
    <property type="term" value="P:maturation of LSU-rRNA from tricistronic rRNA transcript (SSU-rRNA, 5.8S rRNA, LSU-rRNA)"/>
    <property type="evidence" value="ECO:0007669"/>
    <property type="project" value="TreeGrafter"/>
</dbReference>
<dbReference type="Pfam" id="PF16201">
    <property type="entry name" value="NopRA1"/>
    <property type="match status" value="1"/>
</dbReference>
<organism evidence="4 5">
    <name type="scientific">Drosophila navojoa</name>
    <name type="common">Fruit fly</name>
    <dbReference type="NCBI Taxonomy" id="7232"/>
    <lineage>
        <taxon>Eukaryota</taxon>
        <taxon>Metazoa</taxon>
        <taxon>Ecdysozoa</taxon>
        <taxon>Arthropoda</taxon>
        <taxon>Hexapoda</taxon>
        <taxon>Insecta</taxon>
        <taxon>Pterygota</taxon>
        <taxon>Neoptera</taxon>
        <taxon>Endopterygota</taxon>
        <taxon>Diptera</taxon>
        <taxon>Brachycera</taxon>
        <taxon>Muscomorpha</taxon>
        <taxon>Ephydroidea</taxon>
        <taxon>Drosophilidae</taxon>
        <taxon>Drosophila</taxon>
    </lineage>
</organism>
<evidence type="ECO:0008006" key="6">
    <source>
        <dbReference type="Google" id="ProtNLM"/>
    </source>
</evidence>
<evidence type="ECO:0000259" key="2">
    <source>
        <dbReference type="Pfam" id="PF11707"/>
    </source>
</evidence>
<dbReference type="InterPro" id="IPR032436">
    <property type="entry name" value="URB1_C"/>
</dbReference>
<dbReference type="Pfam" id="PF11707">
    <property type="entry name" value="Npa1"/>
    <property type="match status" value="1"/>
</dbReference>
<dbReference type="GO" id="GO:0000466">
    <property type="term" value="P:maturation of 5.8S rRNA from tricistronic rRNA transcript (SSU-rRNA, 5.8S rRNA, LSU-rRNA)"/>
    <property type="evidence" value="ECO:0007669"/>
    <property type="project" value="TreeGrafter"/>
</dbReference>
<evidence type="ECO:0000313" key="5">
    <source>
        <dbReference type="Proteomes" id="UP000295192"/>
    </source>
</evidence>
<keyword evidence="5" id="KW-1185">Reference proteome</keyword>
<feature type="compositionally biased region" description="Polar residues" evidence="1">
    <location>
        <begin position="80"/>
        <end position="97"/>
    </location>
</feature>
<comment type="caution">
    <text evidence="4">The sequence shown here is derived from an EMBL/GenBank/DDBJ whole genome shotgun (WGS) entry which is preliminary data.</text>
</comment>
<feature type="compositionally biased region" description="Acidic residues" evidence="1">
    <location>
        <begin position="113"/>
        <end position="126"/>
    </location>
</feature>
<feature type="domain" description="URB1 C-terminal" evidence="3">
    <location>
        <begin position="1728"/>
        <end position="1930"/>
    </location>
</feature>
<feature type="compositionally biased region" description="Basic residues" evidence="1">
    <location>
        <begin position="1"/>
        <end position="12"/>
    </location>
</feature>
<protein>
    <recommendedName>
        <fullName evidence="6">Nucleolar pre-ribosomal-associated protein 1</fullName>
    </recommendedName>
</protein>
<feature type="region of interest" description="Disordered" evidence="1">
    <location>
        <begin position="1"/>
        <end position="137"/>
    </location>
</feature>
<dbReference type="EMBL" id="LSRL02000020">
    <property type="protein sequence ID" value="TDG49796.1"/>
    <property type="molecule type" value="Genomic_DNA"/>
</dbReference>
<dbReference type="GO" id="GO:0005730">
    <property type="term" value="C:nucleolus"/>
    <property type="evidence" value="ECO:0007669"/>
    <property type="project" value="TreeGrafter"/>
</dbReference>
<proteinExistence type="predicted"/>
<dbReference type="PANTHER" id="PTHR13500">
    <property type="entry name" value="NUCLEOLAR PRERIBOSOMAL-ASSOCIATED PROTEIN 1"/>
    <property type="match status" value="1"/>
</dbReference>
<feature type="domain" description="URB1 N-terminal" evidence="2">
    <location>
        <begin position="188"/>
        <end position="500"/>
    </location>
</feature>
<dbReference type="Proteomes" id="UP000295192">
    <property type="component" value="Unassembled WGS sequence"/>
</dbReference>